<dbReference type="AlphaFoldDB" id="A0A8H7D092"/>
<keyword evidence="2" id="KW-0812">Transmembrane</keyword>
<accession>A0A8H7D092</accession>
<gene>
    <name evidence="3" type="ORF">MVEN_01081700</name>
</gene>
<dbReference type="OrthoDB" id="3061309at2759"/>
<feature type="transmembrane region" description="Helical" evidence="2">
    <location>
        <begin position="142"/>
        <end position="166"/>
    </location>
</feature>
<sequence>MSSPSPSGSGSSIPPTSDPASSLPPTSLPSPPPPPPPSSISSPSSDTSSPSSQSPSASSQSPSTTSQPSTTSSASPSTTNALPSSTTGTSTFTSLSLSTGLDGSVVTHTQFETQTFTNASPTASGTESNRAATKGFLQNKGAVAAVFTIVGLVAAGVLFALVTSAIRRRRAKRFDREIAEEAKRARPTPRMGLALGGGYSDHVGYGAAGAAEGYASGHGPSSDGYTASHAVHSGEGTPSNYMYPSGYSDLGFSEVSSHGTYSQPPMDAAYNHQGGGRVWRRQGQVGQDWHAQGGQAAYVYPGEEHTQPVHGGYPPTATTANSSGSDGLGRSKSGARSLVDSYNAHTPGSEGSASAKGVSVQQPQYADGYVSQYQTHPHVVEDSGAYGGMESHHGHVVGLEDDEESKQEDGRRVLKVANE</sequence>
<reference evidence="3" key="1">
    <citation type="submission" date="2020-05" db="EMBL/GenBank/DDBJ databases">
        <title>Mycena genomes resolve the evolution of fungal bioluminescence.</title>
        <authorList>
            <person name="Tsai I.J."/>
        </authorList>
    </citation>
    <scope>NUCLEOTIDE SEQUENCE</scope>
    <source>
        <strain evidence="3">CCC161011</strain>
    </source>
</reference>
<feature type="region of interest" description="Disordered" evidence="1">
    <location>
        <begin position="1"/>
        <end position="97"/>
    </location>
</feature>
<keyword evidence="4" id="KW-1185">Reference proteome</keyword>
<comment type="caution">
    <text evidence="3">The sequence shown here is derived from an EMBL/GenBank/DDBJ whole genome shotgun (WGS) entry which is preliminary data.</text>
</comment>
<keyword evidence="2" id="KW-1133">Transmembrane helix</keyword>
<evidence type="ECO:0000256" key="2">
    <source>
        <dbReference type="SAM" id="Phobius"/>
    </source>
</evidence>
<dbReference type="Proteomes" id="UP000620124">
    <property type="component" value="Unassembled WGS sequence"/>
</dbReference>
<feature type="compositionally biased region" description="Polar residues" evidence="1">
    <location>
        <begin position="343"/>
        <end position="352"/>
    </location>
</feature>
<feature type="region of interest" description="Disordered" evidence="1">
    <location>
        <begin position="380"/>
        <end position="419"/>
    </location>
</feature>
<proteinExistence type="predicted"/>
<feature type="compositionally biased region" description="Pro residues" evidence="1">
    <location>
        <begin position="26"/>
        <end position="38"/>
    </location>
</feature>
<protein>
    <submittedName>
        <fullName evidence="3">Uncharacterized protein</fullName>
    </submittedName>
</protein>
<evidence type="ECO:0000256" key="1">
    <source>
        <dbReference type="SAM" id="MobiDB-lite"/>
    </source>
</evidence>
<feature type="compositionally biased region" description="Polar residues" evidence="1">
    <location>
        <begin position="316"/>
        <end position="325"/>
    </location>
</feature>
<organism evidence="3 4">
    <name type="scientific">Mycena venus</name>
    <dbReference type="NCBI Taxonomy" id="2733690"/>
    <lineage>
        <taxon>Eukaryota</taxon>
        <taxon>Fungi</taxon>
        <taxon>Dikarya</taxon>
        <taxon>Basidiomycota</taxon>
        <taxon>Agaricomycotina</taxon>
        <taxon>Agaricomycetes</taxon>
        <taxon>Agaricomycetidae</taxon>
        <taxon>Agaricales</taxon>
        <taxon>Marasmiineae</taxon>
        <taxon>Mycenaceae</taxon>
        <taxon>Mycena</taxon>
    </lineage>
</organism>
<feature type="compositionally biased region" description="Low complexity" evidence="1">
    <location>
        <begin position="39"/>
        <end position="97"/>
    </location>
</feature>
<keyword evidence="2" id="KW-0472">Membrane</keyword>
<evidence type="ECO:0000313" key="3">
    <source>
        <dbReference type="EMBL" id="KAF7353953.1"/>
    </source>
</evidence>
<name>A0A8H7D092_9AGAR</name>
<feature type="compositionally biased region" description="Basic and acidic residues" evidence="1">
    <location>
        <begin position="407"/>
        <end position="419"/>
    </location>
</feature>
<evidence type="ECO:0000313" key="4">
    <source>
        <dbReference type="Proteomes" id="UP000620124"/>
    </source>
</evidence>
<feature type="region of interest" description="Disordered" evidence="1">
    <location>
        <begin position="304"/>
        <end position="360"/>
    </location>
</feature>
<dbReference type="EMBL" id="JACAZI010000008">
    <property type="protein sequence ID" value="KAF7353953.1"/>
    <property type="molecule type" value="Genomic_DNA"/>
</dbReference>
<feature type="compositionally biased region" description="Low complexity" evidence="1">
    <location>
        <begin position="1"/>
        <end position="25"/>
    </location>
</feature>